<reference evidence="1 2" key="1">
    <citation type="journal article" date="2017" name="Poromechanics V (2013)">
        <title>Genomic Characterization of the Arsenic-Tolerant Actinobacterium, &lt;i&gt;Rhodococcus erythropolis&lt;/i&gt; S43.</title>
        <authorList>
            <person name="Retamal-Morales G."/>
            <person name="Mehnert M."/>
            <person name="Schwabe R."/>
            <person name="Tischler D."/>
            <person name="Schloemann M."/>
            <person name="Levican G.J."/>
        </authorList>
    </citation>
    <scope>NUCLEOTIDE SEQUENCE [LARGE SCALE GENOMIC DNA]</scope>
    <source>
        <strain evidence="1 2">S43</strain>
    </source>
</reference>
<comment type="caution">
    <text evidence="1">The sequence shown here is derived from an EMBL/GenBank/DDBJ whole genome shotgun (WGS) entry which is preliminary data.</text>
</comment>
<dbReference type="Gene3D" id="3.30.530.20">
    <property type="match status" value="1"/>
</dbReference>
<dbReference type="Proteomes" id="UP000325576">
    <property type="component" value="Unassembled WGS sequence"/>
</dbReference>
<dbReference type="Pfam" id="PF10604">
    <property type="entry name" value="Polyketide_cyc2"/>
    <property type="match status" value="1"/>
</dbReference>
<dbReference type="InterPro" id="IPR019587">
    <property type="entry name" value="Polyketide_cyclase/dehydratase"/>
</dbReference>
<protein>
    <submittedName>
        <fullName evidence="1">MxaD family protein</fullName>
    </submittedName>
</protein>
<sequence length="166" mass="18327">MRGKFSLAAADADFVRSAPLVITHRIESEATCESLWQTLTADGALTSWARGITGADWTSARPFGIGTTRTVRAGAFAALNERFFRWDEGHRMTFYVESASLPGFKRFAEDLVLEPTSTGSRLTWTFAVQAQPWFAPILALSRPILERVTRGWADGAVHHTLQGTPQ</sequence>
<proteinExistence type="predicted"/>
<name>A0A0C2ZR99_RHOER</name>
<dbReference type="AlphaFoldDB" id="A0A0C2ZR99"/>
<gene>
    <name evidence="1" type="ORF">BS297_10640</name>
</gene>
<dbReference type="EMBL" id="MRBO01000337">
    <property type="protein sequence ID" value="KAB2585389.1"/>
    <property type="molecule type" value="Genomic_DNA"/>
</dbReference>
<evidence type="ECO:0000313" key="1">
    <source>
        <dbReference type="EMBL" id="KAB2585389.1"/>
    </source>
</evidence>
<dbReference type="SUPFAM" id="SSF55961">
    <property type="entry name" value="Bet v1-like"/>
    <property type="match status" value="1"/>
</dbReference>
<dbReference type="CDD" id="cd07821">
    <property type="entry name" value="PYR_PYL_RCAR_like"/>
    <property type="match status" value="1"/>
</dbReference>
<dbReference type="InterPro" id="IPR023393">
    <property type="entry name" value="START-like_dom_sf"/>
</dbReference>
<accession>A0A0C2ZR99</accession>
<evidence type="ECO:0000313" key="2">
    <source>
        <dbReference type="Proteomes" id="UP000325576"/>
    </source>
</evidence>
<organism evidence="1 2">
    <name type="scientific">Rhodococcus erythropolis</name>
    <name type="common">Arthrobacter picolinophilus</name>
    <dbReference type="NCBI Taxonomy" id="1833"/>
    <lineage>
        <taxon>Bacteria</taxon>
        <taxon>Bacillati</taxon>
        <taxon>Actinomycetota</taxon>
        <taxon>Actinomycetes</taxon>
        <taxon>Mycobacteriales</taxon>
        <taxon>Nocardiaceae</taxon>
        <taxon>Rhodococcus</taxon>
        <taxon>Rhodococcus erythropolis group</taxon>
    </lineage>
</organism>